<feature type="region of interest" description="Disordered" evidence="1">
    <location>
        <begin position="27"/>
        <end position="50"/>
    </location>
</feature>
<keyword evidence="3" id="KW-1185">Reference proteome</keyword>
<protein>
    <recommendedName>
        <fullName evidence="4">DNA polymerase III subunit psi</fullName>
    </recommendedName>
</protein>
<dbReference type="RefSeq" id="WP_081152456.1">
    <property type="nucleotide sequence ID" value="NZ_CP020465.1"/>
</dbReference>
<name>A0A222GBU8_9GAMM</name>
<evidence type="ECO:0008006" key="4">
    <source>
        <dbReference type="Google" id="ProtNLM"/>
    </source>
</evidence>
<dbReference type="OrthoDB" id="6226957at2"/>
<dbReference type="EMBL" id="CP020465">
    <property type="protein sequence ID" value="ASP48834.1"/>
    <property type="molecule type" value="Genomic_DNA"/>
</dbReference>
<dbReference type="Gene3D" id="3.40.50.10220">
    <property type="entry name" value="DNA polymerase III, psi subunit"/>
    <property type="match status" value="1"/>
</dbReference>
<dbReference type="InterPro" id="IPR036654">
    <property type="entry name" value="DNA_pol_III_psi_sf"/>
</dbReference>
<evidence type="ECO:0000313" key="3">
    <source>
        <dbReference type="Proteomes" id="UP000202259"/>
    </source>
</evidence>
<proteinExistence type="predicted"/>
<evidence type="ECO:0000256" key="1">
    <source>
        <dbReference type="SAM" id="MobiDB-lite"/>
    </source>
</evidence>
<dbReference type="SUPFAM" id="SSF102220">
    <property type="entry name" value="DNA polymerase III psi subunit"/>
    <property type="match status" value="1"/>
</dbReference>
<organism evidence="2 3">
    <name type="scientific">Cognaticolwellia beringensis</name>
    <dbReference type="NCBI Taxonomy" id="1967665"/>
    <lineage>
        <taxon>Bacteria</taxon>
        <taxon>Pseudomonadati</taxon>
        <taxon>Pseudomonadota</taxon>
        <taxon>Gammaproteobacteria</taxon>
        <taxon>Alteromonadales</taxon>
        <taxon>Colwelliaceae</taxon>
        <taxon>Cognaticolwellia</taxon>
    </lineage>
</organism>
<reference evidence="2 3" key="1">
    <citation type="submission" date="2017-08" db="EMBL/GenBank/DDBJ databases">
        <title>Complete genome of Colwellia sp. NB097-1, a psychrophile bacterium ioslated from Bering Sea.</title>
        <authorList>
            <person name="Chen X."/>
        </authorList>
    </citation>
    <scope>NUCLEOTIDE SEQUENCE [LARGE SCALE GENOMIC DNA]</scope>
    <source>
        <strain evidence="2 3">NB097-1</strain>
    </source>
</reference>
<dbReference type="AlphaFoldDB" id="A0A222GBU8"/>
<dbReference type="GO" id="GO:0008408">
    <property type="term" value="F:3'-5' exonuclease activity"/>
    <property type="evidence" value="ECO:0007669"/>
    <property type="project" value="InterPro"/>
</dbReference>
<gene>
    <name evidence="2" type="ORF">B5D82_14295</name>
</gene>
<evidence type="ECO:0000313" key="2">
    <source>
        <dbReference type="EMBL" id="ASP48834.1"/>
    </source>
</evidence>
<dbReference type="GO" id="GO:0006260">
    <property type="term" value="P:DNA replication"/>
    <property type="evidence" value="ECO:0007669"/>
    <property type="project" value="InterPro"/>
</dbReference>
<accession>A0A222GBU8</accession>
<dbReference type="GO" id="GO:0003887">
    <property type="term" value="F:DNA-directed DNA polymerase activity"/>
    <property type="evidence" value="ECO:0007669"/>
    <property type="project" value="InterPro"/>
</dbReference>
<dbReference type="Proteomes" id="UP000202259">
    <property type="component" value="Chromosome"/>
</dbReference>
<dbReference type="KEGG" id="cber:B5D82_14295"/>
<sequence length="161" mass="17898">MSINKRQFDLLQAMGITVWQRRSLTSRNSLSANSPKTENSTEQNNDTTPAVNSQLLSKSNQDISHDASQKSAPDESIAINLNALLKQQLFKDILSSIGASSADLSITHNQIDLGIINWQFTQNKNIEFKHNCLKTPDLETLANSPELKKYLWQSIGPLSST</sequence>